<gene>
    <name evidence="3" type="ORF">FE782_10250</name>
</gene>
<dbReference type="Pfam" id="PF17389">
    <property type="entry name" value="Bac_rhamnosid6H"/>
    <property type="match status" value="1"/>
</dbReference>
<dbReference type="AlphaFoldDB" id="A0A5R9GDD1"/>
<proteinExistence type="predicted"/>
<dbReference type="Gene3D" id="2.60.120.260">
    <property type="entry name" value="Galactose-binding domain-like"/>
    <property type="match status" value="2"/>
</dbReference>
<dbReference type="Gene3D" id="2.60.420.10">
    <property type="entry name" value="Maltose phosphorylase, domain 3"/>
    <property type="match status" value="1"/>
</dbReference>
<dbReference type="SUPFAM" id="SSF48208">
    <property type="entry name" value="Six-hairpin glycosidases"/>
    <property type="match status" value="1"/>
</dbReference>
<dbReference type="Proteomes" id="UP000309676">
    <property type="component" value="Unassembled WGS sequence"/>
</dbReference>
<dbReference type="Gene3D" id="1.50.10.10">
    <property type="match status" value="1"/>
</dbReference>
<evidence type="ECO:0000259" key="2">
    <source>
        <dbReference type="Pfam" id="PF17389"/>
    </source>
</evidence>
<sequence>MNQTWQAKWIWIDAPERTPNVYAEARTVFPVDAQVRTASLRISANQEYKVYVNGVEIGNGPSPSDVAWKYYDEYDVADRLTIGDNCLAIVAYNFGTTDIVTMQRQGPGGMIAQLDVRTDESDMTVGTDESWRCRRSPRWVNNVSRMHNWGGYKEIYLAEKEDGWELAGYDDSSWERAKVVADALQSDSPWPRLLPREIPFLRREVVQPRSIVRIEENYGSLLGTERMIANGGELGDAAVGRMILDASVPGSLPGVVFDFSAVKVGYPELLVHAPEGGVLQLFYGESLELTLLDTFVLKRGENRLSPYGRRAFRYLKLSAQATPAPIAIDSFQASFVRYPFKREGEFECSDPLLNRIWDIGRYTTEVNSQDHLEDCPYREQALWVVDAVVMAKVIYQTFGDTALVRKCLLQGARIQNDDGSIPGTGPERNEFLLPDFNAYWFLGVYDYWKYSGDDAFVKEVWEPIRRLIAWFREQEDENGLFARADRDNWWCFVDWADYIDKRDRVTAVSCLHHKVLRKAAVLAAAFGDAAFAAELTERADRVRDSIRSLLWIPEKRMFADCLTDDGLSDSVTFQTNFIAVWSGIMTDEEAEFFLTEGFLRGACPELKGAFFYHIVLEVLYERGYVDAALDIIRSYWGEMVARGATTWWETFDPSSPRCTVPSPYQGNTPTYLVDHIPVSHCHGWGASPTYVLSERTLGVDVREISSGAFEFRPALGDLAWAKGTVPTAFGPIRAEWRLTVDGTAEATLEYPERLRLRSPTLTRAAEETKNGVVVVRGKLAGGETGANRKTGEESIA</sequence>
<reference evidence="3 4" key="1">
    <citation type="submission" date="2019-05" db="EMBL/GenBank/DDBJ databases">
        <authorList>
            <person name="Narsing Rao M.P."/>
            <person name="Li W.J."/>
        </authorList>
    </citation>
    <scope>NUCLEOTIDE SEQUENCE [LARGE SCALE GENOMIC DNA]</scope>
    <source>
        <strain evidence="3 4">SYSU_K30003</strain>
    </source>
</reference>
<feature type="domain" description="Alpha-L-rhamnosidase six-hairpin glycosidase" evidence="2">
    <location>
        <begin position="342"/>
        <end position="654"/>
    </location>
</feature>
<accession>A0A5R9GDD1</accession>
<dbReference type="OrthoDB" id="9815108at2"/>
<name>A0A5R9GDD1_9BACL</name>
<comment type="caution">
    <text evidence="3">The sequence shown here is derived from an EMBL/GenBank/DDBJ whole genome shotgun (WGS) entry which is preliminary data.</text>
</comment>
<feature type="domain" description="Bacterial alpha-L-rhamnosidase N-terminal" evidence="1">
    <location>
        <begin position="34"/>
        <end position="181"/>
    </location>
</feature>
<dbReference type="InterPro" id="IPR012341">
    <property type="entry name" value="6hp_glycosidase-like_sf"/>
</dbReference>
<keyword evidence="4" id="KW-1185">Reference proteome</keyword>
<protein>
    <submittedName>
        <fullName evidence="3">Alpha-L-rhamnosidase</fullName>
    </submittedName>
</protein>
<dbReference type="InterPro" id="IPR008928">
    <property type="entry name" value="6-hairpin_glycosidase_sf"/>
</dbReference>
<evidence type="ECO:0000259" key="1">
    <source>
        <dbReference type="Pfam" id="PF08531"/>
    </source>
</evidence>
<organism evidence="3 4">
    <name type="scientific">Paenibacillus antri</name>
    <dbReference type="NCBI Taxonomy" id="2582848"/>
    <lineage>
        <taxon>Bacteria</taxon>
        <taxon>Bacillati</taxon>
        <taxon>Bacillota</taxon>
        <taxon>Bacilli</taxon>
        <taxon>Bacillales</taxon>
        <taxon>Paenibacillaceae</taxon>
        <taxon>Paenibacillus</taxon>
    </lineage>
</organism>
<dbReference type="PANTHER" id="PTHR34987">
    <property type="entry name" value="C, PUTATIVE (AFU_ORTHOLOGUE AFUA_3G02880)-RELATED"/>
    <property type="match status" value="1"/>
</dbReference>
<dbReference type="GO" id="GO:0005975">
    <property type="term" value="P:carbohydrate metabolic process"/>
    <property type="evidence" value="ECO:0007669"/>
    <property type="project" value="InterPro"/>
</dbReference>
<dbReference type="InterPro" id="IPR008979">
    <property type="entry name" value="Galactose-bd-like_sf"/>
</dbReference>
<dbReference type="EMBL" id="VCIW01000005">
    <property type="protein sequence ID" value="TLS52346.1"/>
    <property type="molecule type" value="Genomic_DNA"/>
</dbReference>
<dbReference type="RefSeq" id="WP_138194002.1">
    <property type="nucleotide sequence ID" value="NZ_VCIW01000005.1"/>
</dbReference>
<dbReference type="PANTHER" id="PTHR34987:SF2">
    <property type="entry name" value="B, PUTATIVE (AFU_ORTHOLOGUE AFUA_7G05040)-RELATED"/>
    <property type="match status" value="1"/>
</dbReference>
<dbReference type="InterPro" id="IPR035396">
    <property type="entry name" value="Bac_rhamnosid6H"/>
</dbReference>
<dbReference type="SUPFAM" id="SSF49785">
    <property type="entry name" value="Galactose-binding domain-like"/>
    <property type="match status" value="1"/>
</dbReference>
<dbReference type="Pfam" id="PF08531">
    <property type="entry name" value="Bac_rhamnosid_N"/>
    <property type="match status" value="1"/>
</dbReference>
<evidence type="ECO:0000313" key="4">
    <source>
        <dbReference type="Proteomes" id="UP000309676"/>
    </source>
</evidence>
<evidence type="ECO:0000313" key="3">
    <source>
        <dbReference type="EMBL" id="TLS52346.1"/>
    </source>
</evidence>
<dbReference type="InterPro" id="IPR013737">
    <property type="entry name" value="Bac_rhamnosid_N"/>
</dbReference>